<reference evidence="2 3" key="1">
    <citation type="submission" date="2018-07" db="EMBL/GenBank/DDBJ databases">
        <title>New species, Clostridium PI-S10-A1B.</title>
        <authorList>
            <person name="Krishna G."/>
            <person name="Summeta K."/>
            <person name="Shikha S."/>
            <person name="Prabhu P.B."/>
            <person name="Suresh K."/>
        </authorList>
    </citation>
    <scope>NUCLEOTIDE SEQUENCE [LARGE SCALE GENOMIC DNA]</scope>
    <source>
        <strain evidence="2 3">PI-S10-A1B</strain>
    </source>
</reference>
<dbReference type="InterPro" id="IPR002560">
    <property type="entry name" value="Transposase_DDE"/>
</dbReference>
<proteinExistence type="predicted"/>
<evidence type="ECO:0000313" key="2">
    <source>
        <dbReference type="EMBL" id="RFZ76707.1"/>
    </source>
</evidence>
<accession>A0A3E2N6S8</accession>
<feature type="non-terminal residue" evidence="2">
    <location>
        <position position="1"/>
    </location>
</feature>
<dbReference type="Pfam" id="PF01610">
    <property type="entry name" value="DDE_Tnp_ISL3"/>
    <property type="match status" value="1"/>
</dbReference>
<dbReference type="PANTHER" id="PTHR33498">
    <property type="entry name" value="TRANSPOSASE FOR INSERTION SEQUENCE ELEMENT IS1557"/>
    <property type="match status" value="1"/>
</dbReference>
<protein>
    <submittedName>
        <fullName evidence="2">ISL3 family transposase</fullName>
    </submittedName>
</protein>
<dbReference type="RefSeq" id="WP_147325847.1">
    <property type="nucleotide sequence ID" value="NZ_QOHO01000074.1"/>
</dbReference>
<comment type="caution">
    <text evidence="2">The sequence shown here is derived from an EMBL/GenBank/DDBJ whole genome shotgun (WGS) entry which is preliminary data.</text>
</comment>
<evidence type="ECO:0000259" key="1">
    <source>
        <dbReference type="Pfam" id="PF01610"/>
    </source>
</evidence>
<name>A0A3E2N6S8_9FIRM</name>
<gene>
    <name evidence="2" type="ORF">DS742_22125</name>
</gene>
<organism evidence="2 3">
    <name type="scientific">Lacrimispora amygdalina</name>
    <dbReference type="NCBI Taxonomy" id="253257"/>
    <lineage>
        <taxon>Bacteria</taxon>
        <taxon>Bacillati</taxon>
        <taxon>Bacillota</taxon>
        <taxon>Clostridia</taxon>
        <taxon>Lachnospirales</taxon>
        <taxon>Lachnospiraceae</taxon>
        <taxon>Lacrimispora</taxon>
    </lineage>
</organism>
<sequence>PASLRKYYKRSRKLILTRYRKLKDENKQACDLMLQYSDDLRLAHMMKEWFYDISQLESYRKQQQEFDDWISNARGCGIKEFEKCAKTFQSWRKEILNAFKYGITNGVTEGFNNKIKVLKRSSYGIRNFNRFRTRILHCTS</sequence>
<dbReference type="EMBL" id="QOHO01000074">
    <property type="protein sequence ID" value="RFZ76707.1"/>
    <property type="molecule type" value="Genomic_DNA"/>
</dbReference>
<feature type="domain" description="Transposase IS204/IS1001/IS1096/IS1165 DDE" evidence="1">
    <location>
        <begin position="3"/>
        <end position="135"/>
    </location>
</feature>
<dbReference type="AlphaFoldDB" id="A0A3E2N6S8"/>
<evidence type="ECO:0000313" key="3">
    <source>
        <dbReference type="Proteomes" id="UP000260680"/>
    </source>
</evidence>
<dbReference type="Proteomes" id="UP000260680">
    <property type="component" value="Unassembled WGS sequence"/>
</dbReference>
<dbReference type="InterPro" id="IPR047951">
    <property type="entry name" value="Transpos_ISL3"/>
</dbReference>
<dbReference type="PANTHER" id="PTHR33498:SF1">
    <property type="entry name" value="TRANSPOSASE FOR INSERTION SEQUENCE ELEMENT IS1557"/>
    <property type="match status" value="1"/>
</dbReference>
<dbReference type="OrthoDB" id="1919248at2"/>